<dbReference type="EMBL" id="CAEZTI010000097">
    <property type="protein sequence ID" value="CAB4564429.1"/>
    <property type="molecule type" value="Genomic_DNA"/>
</dbReference>
<evidence type="ECO:0000256" key="1">
    <source>
        <dbReference type="SAM" id="Phobius"/>
    </source>
</evidence>
<evidence type="ECO:0000313" key="2">
    <source>
        <dbReference type="EMBL" id="CAB4564429.1"/>
    </source>
</evidence>
<protein>
    <submittedName>
        <fullName evidence="2">Unannotated protein</fullName>
    </submittedName>
</protein>
<keyword evidence="1" id="KW-1133">Transmembrane helix</keyword>
<gene>
    <name evidence="2" type="ORF">UFOPK1619_00578</name>
</gene>
<name>A0A6J6DN65_9ZZZZ</name>
<keyword evidence="1" id="KW-0472">Membrane</keyword>
<reference evidence="2" key="1">
    <citation type="submission" date="2020-05" db="EMBL/GenBank/DDBJ databases">
        <authorList>
            <person name="Chiriac C."/>
            <person name="Salcher M."/>
            <person name="Ghai R."/>
            <person name="Kavagutti S V."/>
        </authorList>
    </citation>
    <scope>NUCLEOTIDE SEQUENCE</scope>
</reference>
<organism evidence="2">
    <name type="scientific">freshwater metagenome</name>
    <dbReference type="NCBI Taxonomy" id="449393"/>
    <lineage>
        <taxon>unclassified sequences</taxon>
        <taxon>metagenomes</taxon>
        <taxon>ecological metagenomes</taxon>
    </lineage>
</organism>
<sequence length="659" mass="70849">MKRLLRLVLATCALATAAISSPVHAGQKEIDSPVPEIGVLAQPFNILTSVNARFVLDANVRNSLDGKDTLQFLLHRRIAARDSFASIAKGEVVPGVSDSFSVAMSRVGRDYAGHLEPIVPIITTEKTSSALSISQDGVYPITIQITDFQTKKILSSVLTFVNRRTLSATTQNLSISPLLRLTAPALLKTDGIIELDDATRESVKRMIAFLGSFTGPVTISISPQIITALGESALPTDQQLFLDLRNQLRRRSIATDTFAPCDPAEFAGLGLQQEFISQMKLGEATLNRFLPGVTIQRNAWVATERLDPDAVALLRDAGITNILLSDNASIDATTELPSSIISHPVGAENKNISVVSHVSDFVGVSSTNNTAEKNGYTVAAEAIVQGDDLVSAAMNPALVHMLISLPIGSIDQFQLMTTATKALSNAPGFTLIDMAASHAVDNTTSAISFGPAPDKWNTSRVPSIQSARTELNAVTSMLSEDDARRYTWAYLLGVGASPSLENANAYISALRKQLRATRQSVTVTTPAVLNLSSRNGSIRIQIRNGSAENLTVRVRFNSAKLSLVNPSRIITLPSGSTTEVVVSATTRTSGQFPVSVWVATPQGNLEVVPLITIRAKVTAIAGFGQFVSISFLLILLAWWWSHRRSARRDQREATTVSEQ</sequence>
<dbReference type="AlphaFoldDB" id="A0A6J6DN65"/>
<keyword evidence="1" id="KW-0812">Transmembrane</keyword>
<feature type="transmembrane region" description="Helical" evidence="1">
    <location>
        <begin position="619"/>
        <end position="641"/>
    </location>
</feature>
<proteinExistence type="predicted"/>
<accession>A0A6J6DN65</accession>